<dbReference type="EMBL" id="FRBL01000008">
    <property type="protein sequence ID" value="SHM46390.1"/>
    <property type="molecule type" value="Genomic_DNA"/>
</dbReference>
<dbReference type="AlphaFoldDB" id="A0A1M7IZZ6"/>
<dbReference type="GO" id="GO:0004222">
    <property type="term" value="F:metalloendopeptidase activity"/>
    <property type="evidence" value="ECO:0007669"/>
    <property type="project" value="InterPro"/>
</dbReference>
<comment type="similarity">
    <text evidence="6">Belongs to the peptidase M48 family.</text>
</comment>
<gene>
    <name evidence="9" type="ORF">SAMN05444266_108168</name>
</gene>
<keyword evidence="3 6" id="KW-0378">Hydrolase</keyword>
<feature type="domain" description="Peptidase M48" evidence="8">
    <location>
        <begin position="153"/>
        <end position="321"/>
    </location>
</feature>
<keyword evidence="7" id="KW-1133">Transmembrane helix</keyword>
<organism evidence="9 10">
    <name type="scientific">Chitinophaga jiangningensis</name>
    <dbReference type="NCBI Taxonomy" id="1419482"/>
    <lineage>
        <taxon>Bacteria</taxon>
        <taxon>Pseudomonadati</taxon>
        <taxon>Bacteroidota</taxon>
        <taxon>Chitinophagia</taxon>
        <taxon>Chitinophagales</taxon>
        <taxon>Chitinophagaceae</taxon>
        <taxon>Chitinophaga</taxon>
    </lineage>
</organism>
<feature type="transmembrane region" description="Helical" evidence="7">
    <location>
        <begin position="96"/>
        <end position="120"/>
    </location>
</feature>
<keyword evidence="2" id="KW-0479">Metal-binding</keyword>
<protein>
    <submittedName>
        <fullName evidence="9">Peptidase family M48</fullName>
    </submittedName>
</protein>
<evidence type="ECO:0000313" key="9">
    <source>
        <dbReference type="EMBL" id="SHM46390.1"/>
    </source>
</evidence>
<dbReference type="OrthoDB" id="9810445at2"/>
<evidence type="ECO:0000259" key="8">
    <source>
        <dbReference type="Pfam" id="PF01435"/>
    </source>
</evidence>
<keyword evidence="7" id="KW-0812">Transmembrane</keyword>
<evidence type="ECO:0000256" key="7">
    <source>
        <dbReference type="SAM" id="Phobius"/>
    </source>
</evidence>
<evidence type="ECO:0000256" key="1">
    <source>
        <dbReference type="ARBA" id="ARBA00022670"/>
    </source>
</evidence>
<evidence type="ECO:0000256" key="3">
    <source>
        <dbReference type="ARBA" id="ARBA00022801"/>
    </source>
</evidence>
<keyword evidence="4 6" id="KW-0862">Zinc</keyword>
<evidence type="ECO:0000256" key="6">
    <source>
        <dbReference type="RuleBase" id="RU003983"/>
    </source>
</evidence>
<accession>A0A1M7IZZ6</accession>
<keyword evidence="1 6" id="KW-0645">Protease</keyword>
<evidence type="ECO:0000313" key="10">
    <source>
        <dbReference type="Proteomes" id="UP000184420"/>
    </source>
</evidence>
<dbReference type="GO" id="GO:0016020">
    <property type="term" value="C:membrane"/>
    <property type="evidence" value="ECO:0007669"/>
    <property type="project" value="TreeGrafter"/>
</dbReference>
<dbReference type="PANTHER" id="PTHR22726:SF1">
    <property type="entry name" value="METALLOENDOPEPTIDASE OMA1, MITOCHONDRIAL"/>
    <property type="match status" value="1"/>
</dbReference>
<name>A0A1M7IZZ6_9BACT</name>
<dbReference type="PANTHER" id="PTHR22726">
    <property type="entry name" value="METALLOENDOPEPTIDASE OMA1"/>
    <property type="match status" value="1"/>
</dbReference>
<reference evidence="9 10" key="1">
    <citation type="submission" date="2016-11" db="EMBL/GenBank/DDBJ databases">
        <authorList>
            <person name="Jaros S."/>
            <person name="Januszkiewicz K."/>
            <person name="Wedrychowicz H."/>
        </authorList>
    </citation>
    <scope>NUCLEOTIDE SEQUENCE [LARGE SCALE GENOMIC DNA]</scope>
    <source>
        <strain evidence="9 10">DSM 27406</strain>
    </source>
</reference>
<dbReference type="Gene3D" id="3.30.2010.10">
    <property type="entry name" value="Metalloproteases ('zincins'), catalytic domain"/>
    <property type="match status" value="1"/>
</dbReference>
<keyword evidence="10" id="KW-1185">Reference proteome</keyword>
<dbReference type="GO" id="GO:0051603">
    <property type="term" value="P:proteolysis involved in protein catabolic process"/>
    <property type="evidence" value="ECO:0007669"/>
    <property type="project" value="TreeGrafter"/>
</dbReference>
<dbReference type="GO" id="GO:0046872">
    <property type="term" value="F:metal ion binding"/>
    <property type="evidence" value="ECO:0007669"/>
    <property type="project" value="UniProtKB-KW"/>
</dbReference>
<keyword evidence="7" id="KW-0472">Membrane</keyword>
<comment type="cofactor">
    <cofactor evidence="6">
        <name>Zn(2+)</name>
        <dbReference type="ChEBI" id="CHEBI:29105"/>
    </cofactor>
    <text evidence="6">Binds 1 zinc ion per subunit.</text>
</comment>
<dbReference type="InterPro" id="IPR051156">
    <property type="entry name" value="Mito/Outer_Membr_Metalloprot"/>
</dbReference>
<dbReference type="CDD" id="cd07332">
    <property type="entry name" value="M48C_Oma1_like"/>
    <property type="match status" value="1"/>
</dbReference>
<dbReference type="Proteomes" id="UP000184420">
    <property type="component" value="Unassembled WGS sequence"/>
</dbReference>
<evidence type="ECO:0000256" key="5">
    <source>
        <dbReference type="ARBA" id="ARBA00023049"/>
    </source>
</evidence>
<dbReference type="RefSeq" id="WP_073085046.1">
    <property type="nucleotide sequence ID" value="NZ_FRBL01000008.1"/>
</dbReference>
<dbReference type="Pfam" id="PF01435">
    <property type="entry name" value="Peptidase_M48"/>
    <property type="match status" value="1"/>
</dbReference>
<evidence type="ECO:0000256" key="4">
    <source>
        <dbReference type="ARBA" id="ARBA00022833"/>
    </source>
</evidence>
<sequence>MYSGNYFDNKTAALTPADIRLNTESLEFHVGSSRFYWLYREINVQLINKKSLRITHPVEGGLEIKDPVCIETFTKLYYAGRGPSLHRWVLRSGNKAALLIAAVLFISGLACYFLLLPFLAEQAVKRIPLSFDRELGKMAQSSLNEEPNTKGSQLLTEFARHINWQTADTITFAVVASETENAYALPGGYIVVYDGLLRKLNTKEELAALLAHEVSHIRFRHSTRKLCKQLGASLVLDVFFGGMGASSVLLSNADALHSLSYSRQFEKEADLEGLALLQANKIDQLGMVQLMQVLSAIPHKLKIPDFLSTHPLTKERIYYVRDQIRKHPAAHETNNDLEKAFRQLKALYPS</sequence>
<proteinExistence type="inferred from homology"/>
<evidence type="ECO:0000256" key="2">
    <source>
        <dbReference type="ARBA" id="ARBA00022723"/>
    </source>
</evidence>
<dbReference type="InterPro" id="IPR001915">
    <property type="entry name" value="Peptidase_M48"/>
</dbReference>
<dbReference type="STRING" id="1419482.SAMN05444266_108168"/>
<keyword evidence="5 6" id="KW-0482">Metalloprotease</keyword>